<dbReference type="EMBL" id="JXKA01000029">
    <property type="protein sequence ID" value="PCS10392.1"/>
    <property type="molecule type" value="Genomic_DNA"/>
</dbReference>
<gene>
    <name evidence="1" type="ORF">RU90_GL001313</name>
</gene>
<dbReference type="AlphaFoldDB" id="A0A2A5SAD0"/>
<evidence type="ECO:0000313" key="1">
    <source>
        <dbReference type="EMBL" id="PCS10392.1"/>
    </source>
</evidence>
<accession>A0A2A5SAD0</accession>
<protein>
    <submittedName>
        <fullName evidence="1">Uncharacterized protein</fullName>
    </submittedName>
</protein>
<dbReference type="Proteomes" id="UP000218744">
    <property type="component" value="Unassembled WGS sequence"/>
</dbReference>
<reference evidence="1 2" key="1">
    <citation type="submission" date="2014-12" db="EMBL/GenBank/DDBJ databases">
        <title>Draft genome sequences of 10 type strains of Lactococcus.</title>
        <authorList>
            <person name="Sun Z."/>
            <person name="Zhong Z."/>
            <person name="Liu W."/>
            <person name="Zhang W."/>
            <person name="Zhang H."/>
        </authorList>
    </citation>
    <scope>NUCLEOTIDE SEQUENCE [LARGE SCALE GENOMIC DNA]</scope>
    <source>
        <strain evidence="1 2">DSM 20450</strain>
    </source>
</reference>
<organism evidence="1 2">
    <name type="scientific">Lactococcus lactis subsp. hordniae</name>
    <dbReference type="NCBI Taxonomy" id="203404"/>
    <lineage>
        <taxon>Bacteria</taxon>
        <taxon>Bacillati</taxon>
        <taxon>Bacillota</taxon>
        <taxon>Bacilli</taxon>
        <taxon>Lactobacillales</taxon>
        <taxon>Streptococcaceae</taxon>
        <taxon>Lactococcus</taxon>
    </lineage>
</organism>
<proteinExistence type="predicted"/>
<evidence type="ECO:0000313" key="2">
    <source>
        <dbReference type="Proteomes" id="UP000218744"/>
    </source>
</evidence>
<comment type="caution">
    <text evidence="1">The sequence shown here is derived from an EMBL/GenBank/DDBJ whole genome shotgun (WGS) entry which is preliminary data.</text>
</comment>
<name>A0A2A5SAD0_LACLH</name>
<sequence>MSNGQPFIVGERRKFRMSETGTKPNEYRPTKAEKKLLEALINPENMGLNVEDLCAVAKISKNTYYVAMKKPEFVKLVNETTLELVKGKVSDVLNASYLYALTEKGFQDRKILLQMAGLLVEKSETTVNGKLNINNPYENLTEEELRKLASRDG</sequence>